<dbReference type="Proteomes" id="UP000606008">
    <property type="component" value="Unassembled WGS sequence"/>
</dbReference>
<evidence type="ECO:0000256" key="3">
    <source>
        <dbReference type="ARBA" id="ARBA00023163"/>
    </source>
</evidence>
<name>A0ABX0QT40_9BACT</name>
<feature type="transmembrane region" description="Helical" evidence="4">
    <location>
        <begin position="6"/>
        <end position="30"/>
    </location>
</feature>
<evidence type="ECO:0000256" key="1">
    <source>
        <dbReference type="ARBA" id="ARBA00023015"/>
    </source>
</evidence>
<accession>A0ABX0QT40</accession>
<reference evidence="6" key="1">
    <citation type="submission" date="2024-05" db="EMBL/GenBank/DDBJ databases">
        <authorList>
            <person name="Jung D.-H."/>
        </authorList>
    </citation>
    <scope>NUCLEOTIDE SEQUENCE</scope>
    <source>
        <strain evidence="6">JA-25</strain>
    </source>
</reference>
<feature type="transmembrane region" description="Helical" evidence="4">
    <location>
        <begin position="204"/>
        <end position="223"/>
    </location>
</feature>
<dbReference type="SMART" id="SM00342">
    <property type="entry name" value="HTH_ARAC"/>
    <property type="match status" value="1"/>
</dbReference>
<keyword evidence="7" id="KW-1185">Reference proteome</keyword>
<protein>
    <submittedName>
        <fullName evidence="6">Helix-turn-helix transcriptional regulator</fullName>
    </submittedName>
</protein>
<comment type="caution">
    <text evidence="6">The sequence shown here is derived from an EMBL/GenBank/DDBJ whole genome shotgun (WGS) entry which is preliminary data.</text>
</comment>
<feature type="transmembrane region" description="Helical" evidence="4">
    <location>
        <begin position="102"/>
        <end position="121"/>
    </location>
</feature>
<keyword evidence="4" id="KW-0472">Membrane</keyword>
<keyword evidence="3" id="KW-0804">Transcription</keyword>
<dbReference type="RefSeq" id="WP_166694226.1">
    <property type="nucleotide sequence ID" value="NZ_WAEL01000014.1"/>
</dbReference>
<dbReference type="SUPFAM" id="SSF46689">
    <property type="entry name" value="Homeodomain-like"/>
    <property type="match status" value="1"/>
</dbReference>
<keyword evidence="4" id="KW-1133">Transmembrane helix</keyword>
<evidence type="ECO:0000313" key="6">
    <source>
        <dbReference type="EMBL" id="NID13713.1"/>
    </source>
</evidence>
<feature type="transmembrane region" description="Helical" evidence="4">
    <location>
        <begin position="163"/>
        <end position="183"/>
    </location>
</feature>
<feature type="domain" description="HTH araC/xylS-type" evidence="5">
    <location>
        <begin position="308"/>
        <end position="409"/>
    </location>
</feature>
<dbReference type="Gene3D" id="1.10.10.60">
    <property type="entry name" value="Homeodomain-like"/>
    <property type="match status" value="2"/>
</dbReference>
<keyword evidence="4" id="KW-0812">Transmembrane</keyword>
<keyword evidence="1" id="KW-0805">Transcription regulation</keyword>
<dbReference type="PROSITE" id="PS00041">
    <property type="entry name" value="HTH_ARAC_FAMILY_1"/>
    <property type="match status" value="1"/>
</dbReference>
<dbReference type="InterPro" id="IPR018062">
    <property type="entry name" value="HTH_AraC-typ_CS"/>
</dbReference>
<feature type="transmembrane region" description="Helical" evidence="4">
    <location>
        <begin position="229"/>
        <end position="247"/>
    </location>
</feature>
<dbReference type="PANTHER" id="PTHR43280">
    <property type="entry name" value="ARAC-FAMILY TRANSCRIPTIONAL REGULATOR"/>
    <property type="match status" value="1"/>
</dbReference>
<dbReference type="InterPro" id="IPR020449">
    <property type="entry name" value="Tscrpt_reg_AraC-type_HTH"/>
</dbReference>
<dbReference type="InterPro" id="IPR018060">
    <property type="entry name" value="HTH_AraC"/>
</dbReference>
<dbReference type="PANTHER" id="PTHR43280:SF29">
    <property type="entry name" value="ARAC-FAMILY TRANSCRIPTIONAL REGULATOR"/>
    <property type="match status" value="1"/>
</dbReference>
<sequence length="415" mass="47590">MRTLPPYLDLFGLIILLGVAQGLFLGLFFLTGNRAKDRANHYLGWLMLGIAAIIGEIVFCYSNYMFRTLAWVDFSEPANFAMGPLFFLYVATRIRSKPPRYWSLHLLPTLLWGLYSVSWLYQPIELKYNNYIEAWHPELPLVSEPSTYLPEDFFCVRDYINELTLLSCLVYVVLAFLVIRRAFRRAGRSVWSSEPVMLVHLRNLTGLFALMPLLIVVVKPQFYEDLGDYLLACYLTAVIYVTSFLVMSGSDFFRLSVPSLTDDQPNNVPEQPQPIVDFPGSLVDEPRRKYEKSSLSDEVEEAILRKLDQLLRTEKPYLQTDMSLPKLAARLGTSPHHLSQLLNDRLGQRFFDWLATYRVAEAQQLLRDPATAYLKIDEIAERVGYNSPSAFHTAFKRITNQTPAQFRDAAPTTGN</sequence>
<organism evidence="6 7">
    <name type="scientific">Fibrivirga algicola</name>
    <dbReference type="NCBI Taxonomy" id="2950420"/>
    <lineage>
        <taxon>Bacteria</taxon>
        <taxon>Pseudomonadati</taxon>
        <taxon>Bacteroidota</taxon>
        <taxon>Cytophagia</taxon>
        <taxon>Cytophagales</taxon>
        <taxon>Spirosomataceae</taxon>
        <taxon>Fibrivirga</taxon>
    </lineage>
</organism>
<dbReference type="EMBL" id="WAEL01000014">
    <property type="protein sequence ID" value="NID13713.1"/>
    <property type="molecule type" value="Genomic_DNA"/>
</dbReference>
<evidence type="ECO:0000259" key="5">
    <source>
        <dbReference type="PROSITE" id="PS01124"/>
    </source>
</evidence>
<proteinExistence type="predicted"/>
<dbReference type="PROSITE" id="PS01124">
    <property type="entry name" value="HTH_ARAC_FAMILY_2"/>
    <property type="match status" value="1"/>
</dbReference>
<feature type="transmembrane region" description="Helical" evidence="4">
    <location>
        <begin position="42"/>
        <end position="64"/>
    </location>
</feature>
<feature type="transmembrane region" description="Helical" evidence="4">
    <location>
        <begin position="70"/>
        <end position="90"/>
    </location>
</feature>
<gene>
    <name evidence="6" type="ORF">F7231_26325</name>
</gene>
<evidence type="ECO:0000256" key="2">
    <source>
        <dbReference type="ARBA" id="ARBA00023125"/>
    </source>
</evidence>
<evidence type="ECO:0000256" key="4">
    <source>
        <dbReference type="SAM" id="Phobius"/>
    </source>
</evidence>
<keyword evidence="2" id="KW-0238">DNA-binding</keyword>
<dbReference type="PRINTS" id="PR00032">
    <property type="entry name" value="HTHARAC"/>
</dbReference>
<dbReference type="InterPro" id="IPR009057">
    <property type="entry name" value="Homeodomain-like_sf"/>
</dbReference>
<dbReference type="Pfam" id="PF12833">
    <property type="entry name" value="HTH_18"/>
    <property type="match status" value="1"/>
</dbReference>
<evidence type="ECO:0000313" key="7">
    <source>
        <dbReference type="Proteomes" id="UP000606008"/>
    </source>
</evidence>